<dbReference type="Proteomes" id="UP000638848">
    <property type="component" value="Unassembled WGS sequence"/>
</dbReference>
<keyword evidence="2" id="KW-1185">Reference proteome</keyword>
<organism evidence="1 2">
    <name type="scientific">Kocuria dechangensis</name>
    <dbReference type="NCBI Taxonomy" id="1176249"/>
    <lineage>
        <taxon>Bacteria</taxon>
        <taxon>Bacillati</taxon>
        <taxon>Actinomycetota</taxon>
        <taxon>Actinomycetes</taxon>
        <taxon>Micrococcales</taxon>
        <taxon>Micrococcaceae</taxon>
        <taxon>Kocuria</taxon>
    </lineage>
</organism>
<gene>
    <name evidence="1" type="ORF">GCM10011374_27520</name>
</gene>
<protein>
    <submittedName>
        <fullName evidence="1">Uncharacterized protein</fullName>
    </submittedName>
</protein>
<reference evidence="1" key="2">
    <citation type="submission" date="2020-09" db="EMBL/GenBank/DDBJ databases">
        <authorList>
            <person name="Sun Q."/>
            <person name="Zhou Y."/>
        </authorList>
    </citation>
    <scope>NUCLEOTIDE SEQUENCE</scope>
    <source>
        <strain evidence="1">CGMCC 1.12187</strain>
    </source>
</reference>
<reference evidence="1" key="1">
    <citation type="journal article" date="2014" name="Int. J. Syst. Evol. Microbiol.">
        <title>Complete genome sequence of Corynebacterium casei LMG S-19264T (=DSM 44701T), isolated from a smear-ripened cheese.</title>
        <authorList>
            <consortium name="US DOE Joint Genome Institute (JGI-PGF)"/>
            <person name="Walter F."/>
            <person name="Albersmeier A."/>
            <person name="Kalinowski J."/>
            <person name="Ruckert C."/>
        </authorList>
    </citation>
    <scope>NUCLEOTIDE SEQUENCE</scope>
    <source>
        <strain evidence="1">CGMCC 1.12187</strain>
    </source>
</reference>
<evidence type="ECO:0000313" key="1">
    <source>
        <dbReference type="EMBL" id="GGG62758.1"/>
    </source>
</evidence>
<comment type="caution">
    <text evidence="1">The sequence shown here is derived from an EMBL/GenBank/DDBJ whole genome shotgun (WGS) entry which is preliminary data.</text>
</comment>
<proteinExistence type="predicted"/>
<sequence length="69" mass="7573">MVRMAHHPGREPLDVAAARLLTENPNGTFSIRIPCEGNRIVTVSEKGNARIIAMAAAAHLRLLELEDKE</sequence>
<accession>A0A917GZP2</accession>
<evidence type="ECO:0000313" key="2">
    <source>
        <dbReference type="Proteomes" id="UP000638848"/>
    </source>
</evidence>
<dbReference type="AlphaFoldDB" id="A0A917GZP2"/>
<dbReference type="EMBL" id="BMEQ01000015">
    <property type="protein sequence ID" value="GGG62758.1"/>
    <property type="molecule type" value="Genomic_DNA"/>
</dbReference>
<name>A0A917GZP2_9MICC</name>